<evidence type="ECO:0000256" key="1">
    <source>
        <dbReference type="ARBA" id="ARBA00022857"/>
    </source>
</evidence>
<protein>
    <submittedName>
        <fullName evidence="5">Norsolorinic acid reductase</fullName>
    </submittedName>
</protein>
<organism evidence="5 6">
    <name type="scientific">Colletotrichum chrysophilum</name>
    <dbReference type="NCBI Taxonomy" id="1836956"/>
    <lineage>
        <taxon>Eukaryota</taxon>
        <taxon>Fungi</taxon>
        <taxon>Dikarya</taxon>
        <taxon>Ascomycota</taxon>
        <taxon>Pezizomycotina</taxon>
        <taxon>Sordariomycetes</taxon>
        <taxon>Hypocreomycetidae</taxon>
        <taxon>Glomerellales</taxon>
        <taxon>Glomerellaceae</taxon>
        <taxon>Colletotrichum</taxon>
        <taxon>Colletotrichum gloeosporioides species complex</taxon>
    </lineage>
</organism>
<evidence type="ECO:0000256" key="3">
    <source>
        <dbReference type="ARBA" id="ARBA00038157"/>
    </source>
</evidence>
<dbReference type="Pfam" id="PF00248">
    <property type="entry name" value="Aldo_ket_red"/>
    <property type="match status" value="1"/>
</dbReference>
<name>A0AAD9A5Q0_9PEZI</name>
<reference evidence="5" key="1">
    <citation type="submission" date="2023-01" db="EMBL/GenBank/DDBJ databases">
        <title>Colletotrichum chrysophilum M932 genome sequence.</title>
        <authorList>
            <person name="Baroncelli R."/>
        </authorList>
    </citation>
    <scope>NUCLEOTIDE SEQUENCE</scope>
    <source>
        <strain evidence="5">M932</strain>
    </source>
</reference>
<evidence type="ECO:0000259" key="4">
    <source>
        <dbReference type="Pfam" id="PF00248"/>
    </source>
</evidence>
<dbReference type="Gene3D" id="3.20.20.100">
    <property type="entry name" value="NADP-dependent oxidoreductase domain"/>
    <property type="match status" value="1"/>
</dbReference>
<comment type="similarity">
    <text evidence="3">Belongs to the aldo/keto reductase family. Aldo/keto reductase 2 subfamily.</text>
</comment>
<accession>A0AAD9A5Q0</accession>
<evidence type="ECO:0000313" key="6">
    <source>
        <dbReference type="Proteomes" id="UP001243330"/>
    </source>
</evidence>
<dbReference type="SUPFAM" id="SSF51430">
    <property type="entry name" value="NAD(P)-linked oxidoreductase"/>
    <property type="match status" value="1"/>
</dbReference>
<dbReference type="PANTHER" id="PTHR43364:SF7">
    <property type="entry name" value="NADP-DEPENDENT OXIDOREDUCTASE DOMAIN-CONTAINING PROTEIN-RELATED"/>
    <property type="match status" value="1"/>
</dbReference>
<comment type="caution">
    <text evidence="5">The sequence shown here is derived from an EMBL/GenBank/DDBJ whole genome shotgun (WGS) entry which is preliminary data.</text>
</comment>
<dbReference type="Proteomes" id="UP001243330">
    <property type="component" value="Unassembled WGS sequence"/>
</dbReference>
<keyword evidence="1" id="KW-0521">NADP</keyword>
<proteinExistence type="inferred from homology"/>
<dbReference type="GO" id="GO:0016491">
    <property type="term" value="F:oxidoreductase activity"/>
    <property type="evidence" value="ECO:0007669"/>
    <property type="project" value="UniProtKB-KW"/>
</dbReference>
<evidence type="ECO:0000313" key="5">
    <source>
        <dbReference type="EMBL" id="KAK1841986.1"/>
    </source>
</evidence>
<sequence length="198" mass="22285">MAPQLQFALDSPLARHRQLSPTAAIRVSPIVLGAMNFGDNFKERMGECTKETAFAIMDHYYSQGGNFIDTANNYQLGQSDEWVGEWLASRGNRDDIVLATKYSSAYMTHDKQRLQSNYGGNSIKSLKHSVEKSLKALQTSYIDILYLHWWDYSASIPEVMHSLNDLVVSGKVHYLGISDTPAWVVAKANQYARLSGFR</sequence>
<dbReference type="InterPro" id="IPR023210">
    <property type="entry name" value="NADP_OxRdtase_dom"/>
</dbReference>
<dbReference type="AlphaFoldDB" id="A0AAD9A5Q0"/>
<gene>
    <name evidence="5" type="ORF">CCHR01_15399</name>
</gene>
<dbReference type="EMBL" id="JAQOWY010000443">
    <property type="protein sequence ID" value="KAK1841986.1"/>
    <property type="molecule type" value="Genomic_DNA"/>
</dbReference>
<dbReference type="PANTHER" id="PTHR43364">
    <property type="entry name" value="NADH-SPECIFIC METHYLGLYOXAL REDUCTASE-RELATED"/>
    <property type="match status" value="1"/>
</dbReference>
<dbReference type="InterPro" id="IPR050523">
    <property type="entry name" value="AKR_Detox_Biosynth"/>
</dbReference>
<keyword evidence="2" id="KW-0560">Oxidoreductase</keyword>
<dbReference type="InterPro" id="IPR036812">
    <property type="entry name" value="NAD(P)_OxRdtase_dom_sf"/>
</dbReference>
<keyword evidence="6" id="KW-1185">Reference proteome</keyword>
<feature type="domain" description="NADP-dependent oxidoreductase" evidence="4">
    <location>
        <begin position="29"/>
        <end position="189"/>
    </location>
</feature>
<evidence type="ECO:0000256" key="2">
    <source>
        <dbReference type="ARBA" id="ARBA00023002"/>
    </source>
</evidence>